<sequence length="292" mass="32082">MRFGGNASEGLLTTTAVVFAAGFVLHCLVWAVLGGSWQGEVSWRKPILFCLASGVTCVSLAWVLGQLRPSRHDLLVTRLFAVSIVTEVALICLQQWRGVPSHFNRSTPQDAAILFAIKTTALALSVYIWWLTWRCLRARFARPDLGVAIRFGMGLLALSCLLGFWIEWVGESQVQLGRPPYTYGEAGVLKFAHGMPMHAIQFLPLLASVLGWLGLPARSRHGCVWLAALGLVGHSAFALWQTLRGRSRLDVDWFSGSLLLLSTLALTWPLVFAVWRRTRASAGSQPTANSRG</sequence>
<reference evidence="2 3" key="1">
    <citation type="submission" date="2019-02" db="EMBL/GenBank/DDBJ databases">
        <title>Deep-cultivation of Planctomycetes and their phenomic and genomic characterization uncovers novel biology.</title>
        <authorList>
            <person name="Wiegand S."/>
            <person name="Jogler M."/>
            <person name="Boedeker C."/>
            <person name="Pinto D."/>
            <person name="Vollmers J."/>
            <person name="Rivas-Marin E."/>
            <person name="Kohn T."/>
            <person name="Peeters S.H."/>
            <person name="Heuer A."/>
            <person name="Rast P."/>
            <person name="Oberbeckmann S."/>
            <person name="Bunk B."/>
            <person name="Jeske O."/>
            <person name="Meyerdierks A."/>
            <person name="Storesund J.E."/>
            <person name="Kallscheuer N."/>
            <person name="Luecker S."/>
            <person name="Lage O.M."/>
            <person name="Pohl T."/>
            <person name="Merkel B.J."/>
            <person name="Hornburger P."/>
            <person name="Mueller R.-W."/>
            <person name="Bruemmer F."/>
            <person name="Labrenz M."/>
            <person name="Spormann A.M."/>
            <person name="Op Den Camp H."/>
            <person name="Overmann J."/>
            <person name="Amann R."/>
            <person name="Jetten M.S.M."/>
            <person name="Mascher T."/>
            <person name="Medema M.H."/>
            <person name="Devos D.P."/>
            <person name="Kaster A.-K."/>
            <person name="Ovreas L."/>
            <person name="Rohde M."/>
            <person name="Galperin M.Y."/>
            <person name="Jogler C."/>
        </authorList>
    </citation>
    <scope>NUCLEOTIDE SEQUENCE [LARGE SCALE GENOMIC DNA]</scope>
    <source>
        <strain evidence="2 3">Pla123a</strain>
    </source>
</reference>
<feature type="transmembrane region" description="Helical" evidence="1">
    <location>
        <begin position="145"/>
        <end position="166"/>
    </location>
</feature>
<feature type="transmembrane region" description="Helical" evidence="1">
    <location>
        <begin position="111"/>
        <end position="133"/>
    </location>
</feature>
<dbReference type="AlphaFoldDB" id="A0A5C5YTL6"/>
<feature type="transmembrane region" description="Helical" evidence="1">
    <location>
        <begin position="222"/>
        <end position="241"/>
    </location>
</feature>
<dbReference type="Proteomes" id="UP000318478">
    <property type="component" value="Unassembled WGS sequence"/>
</dbReference>
<keyword evidence="1" id="KW-0812">Transmembrane</keyword>
<feature type="transmembrane region" description="Helical" evidence="1">
    <location>
        <begin position="198"/>
        <end position="215"/>
    </location>
</feature>
<keyword evidence="1" id="KW-1133">Transmembrane helix</keyword>
<feature type="transmembrane region" description="Helical" evidence="1">
    <location>
        <begin position="45"/>
        <end position="64"/>
    </location>
</feature>
<feature type="transmembrane region" description="Helical" evidence="1">
    <location>
        <begin position="76"/>
        <end position="96"/>
    </location>
</feature>
<accession>A0A5C5YTL6</accession>
<feature type="transmembrane region" description="Helical" evidence="1">
    <location>
        <begin position="12"/>
        <end position="33"/>
    </location>
</feature>
<protein>
    <submittedName>
        <fullName evidence="2">Uncharacterized protein</fullName>
    </submittedName>
</protein>
<evidence type="ECO:0000313" key="3">
    <source>
        <dbReference type="Proteomes" id="UP000318478"/>
    </source>
</evidence>
<proteinExistence type="predicted"/>
<keyword evidence="3" id="KW-1185">Reference proteome</keyword>
<dbReference type="EMBL" id="SJPO01000002">
    <property type="protein sequence ID" value="TWT78354.1"/>
    <property type="molecule type" value="Genomic_DNA"/>
</dbReference>
<name>A0A5C5YTL6_9BACT</name>
<evidence type="ECO:0000256" key="1">
    <source>
        <dbReference type="SAM" id="Phobius"/>
    </source>
</evidence>
<keyword evidence="1" id="KW-0472">Membrane</keyword>
<feature type="transmembrane region" description="Helical" evidence="1">
    <location>
        <begin position="253"/>
        <end position="275"/>
    </location>
</feature>
<organism evidence="2 3">
    <name type="scientific">Posidoniimonas polymericola</name>
    <dbReference type="NCBI Taxonomy" id="2528002"/>
    <lineage>
        <taxon>Bacteria</taxon>
        <taxon>Pseudomonadati</taxon>
        <taxon>Planctomycetota</taxon>
        <taxon>Planctomycetia</taxon>
        <taxon>Pirellulales</taxon>
        <taxon>Lacipirellulaceae</taxon>
        <taxon>Posidoniimonas</taxon>
    </lineage>
</organism>
<gene>
    <name evidence="2" type="ORF">Pla123a_11450</name>
</gene>
<comment type="caution">
    <text evidence="2">The sequence shown here is derived from an EMBL/GenBank/DDBJ whole genome shotgun (WGS) entry which is preliminary data.</text>
</comment>
<evidence type="ECO:0000313" key="2">
    <source>
        <dbReference type="EMBL" id="TWT78354.1"/>
    </source>
</evidence>